<feature type="region of interest" description="Disordered" evidence="4">
    <location>
        <begin position="1"/>
        <end position="53"/>
    </location>
</feature>
<feature type="compositionally biased region" description="Acidic residues" evidence="4">
    <location>
        <begin position="32"/>
        <end position="47"/>
    </location>
</feature>
<reference evidence="6" key="1">
    <citation type="journal article" date="2023" name="Commun. Biol.">
        <title>Genome analysis of Parmales, the sister group of diatoms, reveals the evolutionary specialization of diatoms from phago-mixotrophs to photoautotrophs.</title>
        <authorList>
            <person name="Ban H."/>
            <person name="Sato S."/>
            <person name="Yoshikawa S."/>
            <person name="Yamada K."/>
            <person name="Nakamura Y."/>
            <person name="Ichinomiya M."/>
            <person name="Sato N."/>
            <person name="Blanc-Mathieu R."/>
            <person name="Endo H."/>
            <person name="Kuwata A."/>
            <person name="Ogata H."/>
        </authorList>
    </citation>
    <scope>NUCLEOTIDE SEQUENCE [LARGE SCALE GENOMIC DNA]</scope>
</reference>
<dbReference type="SMART" id="SM00368">
    <property type="entry name" value="LRR_RI"/>
    <property type="match status" value="4"/>
</dbReference>
<organism evidence="5 6">
    <name type="scientific">Triparma columacea</name>
    <dbReference type="NCBI Taxonomy" id="722753"/>
    <lineage>
        <taxon>Eukaryota</taxon>
        <taxon>Sar</taxon>
        <taxon>Stramenopiles</taxon>
        <taxon>Ochrophyta</taxon>
        <taxon>Bolidophyceae</taxon>
        <taxon>Parmales</taxon>
        <taxon>Triparmaceae</taxon>
        <taxon>Triparma</taxon>
    </lineage>
</organism>
<dbReference type="GO" id="GO:0006913">
    <property type="term" value="P:nucleocytoplasmic transport"/>
    <property type="evidence" value="ECO:0007669"/>
    <property type="project" value="TreeGrafter"/>
</dbReference>
<dbReference type="AlphaFoldDB" id="A0A9W7GHA5"/>
<name>A0A9W7GHA5_9STRA</name>
<gene>
    <name evidence="5" type="ORF">TrCOL_g12650</name>
</gene>
<accession>A0A9W7GHA5</accession>
<evidence type="ECO:0000313" key="5">
    <source>
        <dbReference type="EMBL" id="GMI44243.1"/>
    </source>
</evidence>
<dbReference type="InterPro" id="IPR001611">
    <property type="entry name" value="Leu-rich_rpt"/>
</dbReference>
<feature type="region of interest" description="Disordered" evidence="4">
    <location>
        <begin position="499"/>
        <end position="563"/>
    </location>
</feature>
<protein>
    <submittedName>
        <fullName evidence="5">Uncharacterized protein</fullName>
    </submittedName>
</protein>
<dbReference type="Gene3D" id="3.80.10.10">
    <property type="entry name" value="Ribonuclease Inhibitor"/>
    <property type="match status" value="2"/>
</dbReference>
<comment type="caution">
    <text evidence="5">The sequence shown here is derived from an EMBL/GenBank/DDBJ whole genome shotgun (WGS) entry which is preliminary data.</text>
</comment>
<evidence type="ECO:0000313" key="6">
    <source>
        <dbReference type="Proteomes" id="UP001165065"/>
    </source>
</evidence>
<dbReference type="EMBL" id="BRYA01001474">
    <property type="protein sequence ID" value="GMI44243.1"/>
    <property type="molecule type" value="Genomic_DNA"/>
</dbReference>
<dbReference type="PANTHER" id="PTHR24113">
    <property type="entry name" value="RAN GTPASE-ACTIVATING PROTEIN 1"/>
    <property type="match status" value="1"/>
</dbReference>
<dbReference type="PANTHER" id="PTHR24113:SF12">
    <property type="entry name" value="RAN GTPASE-ACTIVATING PROTEIN 1"/>
    <property type="match status" value="1"/>
</dbReference>
<proteinExistence type="predicted"/>
<evidence type="ECO:0000256" key="4">
    <source>
        <dbReference type="SAM" id="MobiDB-lite"/>
    </source>
</evidence>
<evidence type="ECO:0000256" key="1">
    <source>
        <dbReference type="ARBA" id="ARBA00022468"/>
    </source>
</evidence>
<dbReference type="OrthoDB" id="188902at2759"/>
<evidence type="ECO:0000256" key="3">
    <source>
        <dbReference type="ARBA" id="ARBA00022737"/>
    </source>
</evidence>
<dbReference type="GO" id="GO:0005634">
    <property type="term" value="C:nucleus"/>
    <property type="evidence" value="ECO:0007669"/>
    <property type="project" value="TreeGrafter"/>
</dbReference>
<dbReference type="Pfam" id="PF13516">
    <property type="entry name" value="LRR_6"/>
    <property type="match status" value="3"/>
</dbReference>
<keyword evidence="3" id="KW-0677">Repeat</keyword>
<dbReference type="InterPro" id="IPR027038">
    <property type="entry name" value="RanGap"/>
</dbReference>
<dbReference type="SUPFAM" id="SSF52047">
    <property type="entry name" value="RNI-like"/>
    <property type="match status" value="1"/>
</dbReference>
<dbReference type="GO" id="GO:0048471">
    <property type="term" value="C:perinuclear region of cytoplasm"/>
    <property type="evidence" value="ECO:0007669"/>
    <property type="project" value="TreeGrafter"/>
</dbReference>
<dbReference type="Proteomes" id="UP001165065">
    <property type="component" value="Unassembled WGS sequence"/>
</dbReference>
<evidence type="ECO:0000256" key="2">
    <source>
        <dbReference type="ARBA" id="ARBA00022614"/>
    </source>
</evidence>
<feature type="compositionally biased region" description="Basic residues" evidence="4">
    <location>
        <begin position="509"/>
        <end position="518"/>
    </location>
</feature>
<dbReference type="GO" id="GO:0031267">
    <property type="term" value="F:small GTPase binding"/>
    <property type="evidence" value="ECO:0007669"/>
    <property type="project" value="TreeGrafter"/>
</dbReference>
<sequence length="563" mass="62004">MSISSSSTPYTESLEGSSLDGVESPSLVASNDDGEEEEEESSDEETSLAESLSTQDAIDFSDGNLLGPDRLADLAVQIKEFAVTTLTLSNNGFVDLEEKQQYNDDSHCNRGILAFAKALETHTTITSLDMSQNNLGVRGQSGLVALAKSVTSGVLQSLDVSNNTILGLKGMRYDAIKALAHACTTPSGSNLKDLRCTQNSIHATAVAFLGMALVDTPLEHLDLSENALGIDSMGRRSSAGINSMVMSFSSDKCNLVTLNLSENFLGNEECILLASVLESMRSLKEVDLSFNDVHALGARHLADALKFNDTLMHLNLGGNHVQDQGCGDIAESLKHNETMVSIILAANDLTTSSCFYWIDCLQSNRVLKELNIDENENMEDVDKRDAMEWVRGNVDLLAMREDPDNYDLAVKSKILRDNLFIKLPREEKEIITRLVSNVSIKNDHDMYERVSTICPPDRASMLRMTNNLLSLMTMTKEDKAVRLVQKAYRRLQERKRKEAALREKEAMRRRMAKTKSKKSFGASLREKGMEGEKVKSGKLVRAGNVKSVKGHHTNASSKNVVVR</sequence>
<feature type="compositionally biased region" description="Basic and acidic residues" evidence="4">
    <location>
        <begin position="524"/>
        <end position="535"/>
    </location>
</feature>
<dbReference type="GO" id="GO:0005829">
    <property type="term" value="C:cytosol"/>
    <property type="evidence" value="ECO:0007669"/>
    <property type="project" value="TreeGrafter"/>
</dbReference>
<feature type="compositionally biased region" description="Polar residues" evidence="4">
    <location>
        <begin position="553"/>
        <end position="563"/>
    </location>
</feature>
<keyword evidence="2" id="KW-0433">Leucine-rich repeat</keyword>
<keyword evidence="6" id="KW-1185">Reference proteome</keyword>
<keyword evidence="1" id="KW-0343">GTPase activation</keyword>
<dbReference type="InterPro" id="IPR032675">
    <property type="entry name" value="LRR_dom_sf"/>
</dbReference>
<dbReference type="GO" id="GO:0005096">
    <property type="term" value="F:GTPase activator activity"/>
    <property type="evidence" value="ECO:0007669"/>
    <property type="project" value="UniProtKB-KW"/>
</dbReference>
<feature type="compositionally biased region" description="Basic and acidic residues" evidence="4">
    <location>
        <begin position="499"/>
        <end position="508"/>
    </location>
</feature>